<feature type="transmembrane region" description="Helical" evidence="2">
    <location>
        <begin position="83"/>
        <end position="105"/>
    </location>
</feature>
<keyword evidence="2" id="KW-0472">Membrane</keyword>
<dbReference type="EMBL" id="NHZQ01000342">
    <property type="protein sequence ID" value="PSK41815.1"/>
    <property type="molecule type" value="Genomic_DNA"/>
</dbReference>
<accession>A0A2P7Z0S2</accession>
<feature type="compositionally biased region" description="Polar residues" evidence="1">
    <location>
        <begin position="42"/>
        <end position="54"/>
    </location>
</feature>
<evidence type="ECO:0000256" key="1">
    <source>
        <dbReference type="SAM" id="MobiDB-lite"/>
    </source>
</evidence>
<feature type="transmembrane region" description="Helical" evidence="2">
    <location>
        <begin position="213"/>
        <end position="234"/>
    </location>
</feature>
<evidence type="ECO:0000256" key="2">
    <source>
        <dbReference type="SAM" id="Phobius"/>
    </source>
</evidence>
<sequence>MSHLSEDQSRARTEYSAIANSPEAVVDDEATRNSDEIGALYQDNTEQTSLQDGSQIQRTITPVSKPPFDTKKLGKSVTLHRSYYILVLAVLYSAFATPPWILICFMSKRPLTVASYNATGIASGGGRTNAFRENEEYYRTARVLRAVVNALAIPMATAVCASAALIYTQRRNSKQGTLTMRQVMVLADKGWISLPIIAKLLNLFNLRVAWRRYYSAMLLTALLLSLLAALTAPVQEAFLSQRSIKVPYLANASSIPNSILRHAFEFKSVFGLREVEATTIIRSNLRSRLVSSTRKQTDLQLWPGGHRPCAYDWQLYCPPTFGDLNSLPDPFFAQLPNSTNVGTIYQYIPRVNSRAIHGMVQTGDDDFAKCVQDSSAFQQRFVGWRGNVSIERYALRTAWQMDICMPGNASISPWVAQSTPQTFNETVFWNISTAAIGDRPDKTLGWFRPDDSRVYRTTMITTAGLFELPNYYNASPIRPLLKEEPDLQNGLSYPQNANQRLVDQPNPFVHPQQPNRGPLRYIVEALFGNDSFIADRVADPEAFLAVGYDDPKATCDEVEPLRALTPLQAYESQCVKDRYSLRDIDEATLDWVSLFDTDNRTYRDTSTWTNQSGTQVLQDALAVAGFLAAQAWITYSAEHTFSSYEVYIDPGEDVIIPAISNAGILLGSALLGLQLLLLLSLAVYSSVTPRWSDTLDAFAMMRYGVEHARHLRFAAVGDAEEISVLDELHGRVGDAAGHEHVGVLSTAGTAGLGAKRGYVSM</sequence>
<dbReference type="Proteomes" id="UP000243723">
    <property type="component" value="Unassembled WGS sequence"/>
</dbReference>
<feature type="transmembrane region" description="Helical" evidence="2">
    <location>
        <begin position="179"/>
        <end position="201"/>
    </location>
</feature>
<proteinExistence type="predicted"/>
<dbReference type="AlphaFoldDB" id="A0A2P7Z0S2"/>
<comment type="caution">
    <text evidence="3">The sequence shown here is derived from an EMBL/GenBank/DDBJ whole genome shotgun (WGS) entry which is preliminary data.</text>
</comment>
<evidence type="ECO:0000313" key="4">
    <source>
        <dbReference type="Proteomes" id="UP000243723"/>
    </source>
</evidence>
<gene>
    <name evidence="3" type="ORF">B9Z65_9201</name>
</gene>
<keyword evidence="4" id="KW-1185">Reference proteome</keyword>
<feature type="transmembrane region" description="Helical" evidence="2">
    <location>
        <begin position="146"/>
        <end position="167"/>
    </location>
</feature>
<dbReference type="OrthoDB" id="5381672at2759"/>
<organism evidence="3 4">
    <name type="scientific">Elsinoe australis</name>
    <dbReference type="NCBI Taxonomy" id="40998"/>
    <lineage>
        <taxon>Eukaryota</taxon>
        <taxon>Fungi</taxon>
        <taxon>Dikarya</taxon>
        <taxon>Ascomycota</taxon>
        <taxon>Pezizomycotina</taxon>
        <taxon>Dothideomycetes</taxon>
        <taxon>Dothideomycetidae</taxon>
        <taxon>Myriangiales</taxon>
        <taxon>Elsinoaceae</taxon>
        <taxon>Elsinoe</taxon>
    </lineage>
</organism>
<keyword evidence="2" id="KW-1133">Transmembrane helix</keyword>
<reference evidence="3 4" key="1">
    <citation type="submission" date="2017-05" db="EMBL/GenBank/DDBJ databases">
        <title>Draft genome sequence of Elsinoe australis.</title>
        <authorList>
            <person name="Cheng Q."/>
        </authorList>
    </citation>
    <scope>NUCLEOTIDE SEQUENCE [LARGE SCALE GENOMIC DNA]</scope>
    <source>
        <strain evidence="3 4">NL1</strain>
    </source>
</reference>
<feature type="region of interest" description="Disordered" evidence="1">
    <location>
        <begin position="1"/>
        <end position="54"/>
    </location>
</feature>
<evidence type="ECO:0000313" key="3">
    <source>
        <dbReference type="EMBL" id="PSK41815.1"/>
    </source>
</evidence>
<keyword evidence="2" id="KW-0812">Transmembrane</keyword>
<feature type="compositionally biased region" description="Basic and acidic residues" evidence="1">
    <location>
        <begin position="1"/>
        <end position="13"/>
    </location>
</feature>
<protein>
    <submittedName>
        <fullName evidence="3">Uncharacterized protein</fullName>
    </submittedName>
</protein>
<name>A0A2P7Z0S2_9PEZI</name>